<evidence type="ECO:0000256" key="1">
    <source>
        <dbReference type="SAM" id="MobiDB-lite"/>
    </source>
</evidence>
<dbReference type="Proteomes" id="UP000033710">
    <property type="component" value="Unassembled WGS sequence"/>
</dbReference>
<name>A0A0F2LY18_SPOSC</name>
<accession>A0A0F2LY18</accession>
<evidence type="ECO:0000313" key="4">
    <source>
        <dbReference type="Proteomes" id="UP000033710"/>
    </source>
</evidence>
<feature type="region of interest" description="Disordered" evidence="1">
    <location>
        <begin position="289"/>
        <end position="352"/>
    </location>
</feature>
<keyword evidence="2" id="KW-0812">Transmembrane</keyword>
<gene>
    <name evidence="3" type="ORF">SPSK_05133</name>
</gene>
<feature type="compositionally biased region" description="Low complexity" evidence="1">
    <location>
        <begin position="381"/>
        <end position="396"/>
    </location>
</feature>
<feature type="compositionally biased region" description="Low complexity" evidence="1">
    <location>
        <begin position="302"/>
        <end position="315"/>
    </location>
</feature>
<dbReference type="GeneID" id="27667160"/>
<feature type="region of interest" description="Disordered" evidence="1">
    <location>
        <begin position="181"/>
        <end position="269"/>
    </location>
</feature>
<feature type="compositionally biased region" description="Basic and acidic residues" evidence="1">
    <location>
        <begin position="554"/>
        <end position="568"/>
    </location>
</feature>
<proteinExistence type="predicted"/>
<evidence type="ECO:0000313" key="3">
    <source>
        <dbReference type="EMBL" id="KJR80791.1"/>
    </source>
</evidence>
<reference evidence="3 4" key="2">
    <citation type="journal article" date="2015" name="Eukaryot. Cell">
        <title>Asexual propagation of a virulent clone complex in a human and feline outbreak of sporotrichosis.</title>
        <authorList>
            <person name="Teixeira Mde M."/>
            <person name="Rodrigues A.M."/>
            <person name="Tsui C.K."/>
            <person name="de Almeida L.G."/>
            <person name="Van Diepeningen A.D."/>
            <person name="van den Ende B.G."/>
            <person name="Fernandes G.F."/>
            <person name="Kano R."/>
            <person name="Hamelin R.C."/>
            <person name="Lopes-Bezerra L.M."/>
            <person name="Vasconcelos A.T."/>
            <person name="de Hoog S."/>
            <person name="de Camargo Z.P."/>
            <person name="Felipe M.S."/>
        </authorList>
    </citation>
    <scope>NUCLEOTIDE SEQUENCE [LARGE SCALE GENOMIC DNA]</scope>
    <source>
        <strain evidence="3 4">1099-18</strain>
    </source>
</reference>
<organism evidence="3 4">
    <name type="scientific">Sporothrix schenckii 1099-18</name>
    <dbReference type="NCBI Taxonomy" id="1397361"/>
    <lineage>
        <taxon>Eukaryota</taxon>
        <taxon>Fungi</taxon>
        <taxon>Dikarya</taxon>
        <taxon>Ascomycota</taxon>
        <taxon>Pezizomycotina</taxon>
        <taxon>Sordariomycetes</taxon>
        <taxon>Sordariomycetidae</taxon>
        <taxon>Ophiostomatales</taxon>
        <taxon>Ophiostomataceae</taxon>
        <taxon>Sporothrix</taxon>
    </lineage>
</organism>
<feature type="region of interest" description="Disordered" evidence="1">
    <location>
        <begin position="381"/>
        <end position="578"/>
    </location>
</feature>
<evidence type="ECO:0000256" key="2">
    <source>
        <dbReference type="SAM" id="Phobius"/>
    </source>
</evidence>
<feature type="transmembrane region" description="Helical" evidence="2">
    <location>
        <begin position="43"/>
        <end position="65"/>
    </location>
</feature>
<keyword evidence="2" id="KW-0472">Membrane</keyword>
<feature type="compositionally biased region" description="Polar residues" evidence="1">
    <location>
        <begin position="323"/>
        <end position="334"/>
    </location>
</feature>
<feature type="compositionally biased region" description="Basic and acidic residues" evidence="1">
    <location>
        <begin position="335"/>
        <end position="344"/>
    </location>
</feature>
<feature type="transmembrane region" description="Helical" evidence="2">
    <location>
        <begin position="96"/>
        <end position="119"/>
    </location>
</feature>
<dbReference type="KEGG" id="ssck:SPSK_05133"/>
<protein>
    <submittedName>
        <fullName evidence="3">Uncharacterized protein</fullName>
    </submittedName>
</protein>
<dbReference type="VEuPathDB" id="FungiDB:SPSK_05133"/>
<feature type="compositionally biased region" description="Low complexity" evidence="1">
    <location>
        <begin position="191"/>
        <end position="215"/>
    </location>
</feature>
<comment type="caution">
    <text evidence="3">The sequence shown here is derived from an EMBL/GenBank/DDBJ whole genome shotgun (WGS) entry which is preliminary data.</text>
</comment>
<keyword evidence="2" id="KW-1133">Transmembrane helix</keyword>
<feature type="transmembrane region" description="Helical" evidence="2">
    <location>
        <begin position="139"/>
        <end position="165"/>
    </location>
</feature>
<feature type="compositionally biased region" description="Low complexity" evidence="1">
    <location>
        <begin position="411"/>
        <end position="434"/>
    </location>
</feature>
<dbReference type="RefSeq" id="XP_016583467.1">
    <property type="nucleotide sequence ID" value="XM_016731883.1"/>
</dbReference>
<dbReference type="EMBL" id="AXCR01000012">
    <property type="protein sequence ID" value="KJR80791.1"/>
    <property type="molecule type" value="Genomic_DNA"/>
</dbReference>
<dbReference type="OrthoDB" id="5431149at2759"/>
<feature type="compositionally biased region" description="Polar residues" evidence="1">
    <location>
        <begin position="472"/>
        <end position="491"/>
    </location>
</feature>
<sequence length="601" mass="62688">MAVPSSIPTVLGALAALTTTALVAVHAILAHELTSSASSSTRLLAIVSAALEGVIFVIVSAHIFVHLRNLRNKQSTATISTSEKQTILSPSTKQGVWFGLSIFFCTVGATVSAVALANLHKSVQHEQKEAIFGSSAVPFLAGAAVTLGIGFSAQLLFLIFTLTVARSAAVNGHMVRSASLETGRTNGGVSGISSRSNSSGSNNNINASTRSTSSTRVKSVPYCQTNSPSSGRKETKAASILSRGRSTRDVEADLRTPPGSSGGGSDTMASIRTSFSQVIRPITSKTRLVSPNSVSSGLVGHSDTSISGTSSQRSSAWRPISLAGSSASPASTCASRERDVRPSIEDFDSWDTSAVDPQNRLTVLESSTLPAAIAGRFLETIPASPTTSRSPSPGTPLDLEPPRSRQRRSRSYSPSASSMHSASGARLRSQSHSQSPPPPPGEAHIHPLFRSDSPTPPPAVSAGTVVTAAPPNASQMTVTDAQSLRTLNRMRSGSLPAVSSPLSRQGSFDDFGLRRGGALSERPHTGIGNGHELREEDGDSVGVGAGHNDDEDDADRRSRADSNTERKMTPPIPEWILSAGARTSLSGYQSRKVRVQDGAPC</sequence>
<reference evidence="3 4" key="1">
    <citation type="journal article" date="2014" name="BMC Genomics">
        <title>Comparative genomics of the major fungal agents of human and animal Sporotrichosis: Sporothrix schenckii and Sporothrix brasiliensis.</title>
        <authorList>
            <person name="Teixeira M.M."/>
            <person name="de Almeida L.G."/>
            <person name="Kubitschek-Barreira P."/>
            <person name="Alves F.L."/>
            <person name="Kioshima E.S."/>
            <person name="Abadio A.K."/>
            <person name="Fernandes L."/>
            <person name="Derengowski L.S."/>
            <person name="Ferreira K.S."/>
            <person name="Souza R.C."/>
            <person name="Ruiz J.C."/>
            <person name="de Andrade N.C."/>
            <person name="Paes H.C."/>
            <person name="Nicola A.M."/>
            <person name="Albuquerque P."/>
            <person name="Gerber A.L."/>
            <person name="Martins V.P."/>
            <person name="Peconick L.D."/>
            <person name="Neto A.V."/>
            <person name="Chaucanez C.B."/>
            <person name="Silva P.A."/>
            <person name="Cunha O.L."/>
            <person name="de Oliveira F.F."/>
            <person name="dos Santos T.C."/>
            <person name="Barros A.L."/>
            <person name="Soares M.A."/>
            <person name="de Oliveira L.M."/>
            <person name="Marini M.M."/>
            <person name="Villalobos-Duno H."/>
            <person name="Cunha M.M."/>
            <person name="de Hoog S."/>
            <person name="da Silveira J.F."/>
            <person name="Henrissat B."/>
            <person name="Nino-Vega G.A."/>
            <person name="Cisalpino P.S."/>
            <person name="Mora-Montes H.M."/>
            <person name="Almeida S.R."/>
            <person name="Stajich J.E."/>
            <person name="Lopes-Bezerra L.M."/>
            <person name="Vasconcelos A.T."/>
            <person name="Felipe M.S."/>
        </authorList>
    </citation>
    <scope>NUCLEOTIDE SEQUENCE [LARGE SCALE GENOMIC DNA]</scope>
    <source>
        <strain evidence="3 4">1099-18</strain>
    </source>
</reference>
<dbReference type="AlphaFoldDB" id="A0A0F2LY18"/>